<name>A0A142BYH3_SCHDU</name>
<organism evidence="1">
    <name type="scientific">Scherffelia dubia</name>
    <name type="common">Green alga</name>
    <name type="synonym">Chlamydomonas dubia</name>
    <dbReference type="NCBI Taxonomy" id="3190"/>
    <lineage>
        <taxon>Eukaryota</taxon>
        <taxon>Viridiplantae</taxon>
        <taxon>Chlorophyta</taxon>
        <taxon>core chlorophytes</taxon>
        <taxon>Chlorodendrophyceae</taxon>
        <taxon>Chlorodendrales</taxon>
        <taxon>Chlorodendraceae</taxon>
        <taxon>Scherffelia</taxon>
    </lineage>
</organism>
<dbReference type="GeneID" id="27210112"/>
<evidence type="ECO:0000313" key="1">
    <source>
        <dbReference type="EMBL" id="AMP43465.1"/>
    </source>
</evidence>
<gene>
    <name evidence="1" type="primary">orf93</name>
</gene>
<sequence length="93" mass="10947">MLWFDPPIPANVIQKLQCSVMLSKGQKTAEFTYEGIIEPLCEVFAFEQIHNYRYKKLEDQWMKRSNMDSPLNLYLIHRCGTKYRCGSILARTV</sequence>
<proteinExistence type="predicted"/>
<accession>A0A142BYH3</accession>
<geneLocation type="plastid" evidence="1"/>
<dbReference type="EMBL" id="KU167098">
    <property type="protein sequence ID" value="AMP43430.1"/>
    <property type="molecule type" value="Genomic_DNA"/>
</dbReference>
<dbReference type="EMBL" id="KU167098">
    <property type="protein sequence ID" value="AMP43465.1"/>
    <property type="molecule type" value="Genomic_DNA"/>
</dbReference>
<dbReference type="AlphaFoldDB" id="A0A142BYH3"/>
<keyword evidence="1" id="KW-0934">Plastid</keyword>
<dbReference type="RefSeq" id="YP_009241523.1">
    <property type="nucleotide sequence ID" value="NC_029807.1"/>
</dbReference>
<protein>
    <submittedName>
        <fullName evidence="1">Uncharacterized protein</fullName>
    </submittedName>
</protein>
<dbReference type="RefSeq" id="YP_009241558.1">
    <property type="nucleotide sequence ID" value="NC_029807.1"/>
</dbReference>
<reference evidence="1" key="1">
    <citation type="journal article" date="2016" name="PLoS ONE">
        <title>Distinctive Architecture of the Chloroplast Genome in the Chlorodendrophycean Green Algae Scherffelia dubia and Tetraselmis sp. CCMP 881.</title>
        <authorList>
            <person name="Turmel M."/>
            <person name="de Cambiaire J.C."/>
            <person name="Otis C."/>
            <person name="Lemieux C."/>
        </authorList>
    </citation>
    <scope>NUCLEOTIDE SEQUENCE</scope>
</reference>
<dbReference type="GeneID" id="27210049"/>